<dbReference type="Proteomes" id="UP001596549">
    <property type="component" value="Unassembled WGS sequence"/>
</dbReference>
<keyword evidence="6" id="KW-0969">Cilium</keyword>
<dbReference type="InterPro" id="IPR020013">
    <property type="entry name" value="Flagellar_FlgE/F/G"/>
</dbReference>
<evidence type="ECO:0000259" key="4">
    <source>
        <dbReference type="Pfam" id="PF06429"/>
    </source>
</evidence>
<dbReference type="PROSITE" id="PS00588">
    <property type="entry name" value="FLAGELLA_BB_ROD"/>
    <property type="match status" value="1"/>
</dbReference>
<keyword evidence="2" id="KW-0975">Bacterial flagellum</keyword>
<dbReference type="Pfam" id="PF22692">
    <property type="entry name" value="LlgE_F_G_D1"/>
    <property type="match status" value="1"/>
</dbReference>
<evidence type="ECO:0000256" key="1">
    <source>
        <dbReference type="ARBA" id="ARBA00009677"/>
    </source>
</evidence>
<dbReference type="EMBL" id="JBHTCP010000013">
    <property type="protein sequence ID" value="MFC7371491.1"/>
    <property type="molecule type" value="Genomic_DNA"/>
</dbReference>
<dbReference type="InterPro" id="IPR010930">
    <property type="entry name" value="Flg_bb/hook_C_dom"/>
</dbReference>
<protein>
    <submittedName>
        <fullName evidence="6">Flagellar hook-basal body protein</fullName>
    </submittedName>
</protein>
<sequence length="271" mass="29293">MIRGFYNAAAGMIAQQRKQELLSNNIANANTPGFKADAASLRSFPNMLLQQMNSTGFGPSRAGQTVGMLSTGVYLQETIPDFKQGDIKETGVKTDLALLQGNVPVDAATGKPGALFFVVNVNGEERLTRNGHFTVDADGRLTTADGHTVLNTAGSPITVRSQNFTVTREGRVLENGRDAGQIDIAFVDNPNRLVKEGNGLFRSEDAVVTAAGNANISYSLSQGFVERSTVDVEQTMADMMNAYRTFEANQRVLQSYDRSMEKMVNEVGRIG</sequence>
<dbReference type="InterPro" id="IPR001444">
    <property type="entry name" value="Flag_bb_rod_N"/>
</dbReference>
<evidence type="ECO:0000313" key="7">
    <source>
        <dbReference type="Proteomes" id="UP001596549"/>
    </source>
</evidence>
<comment type="caution">
    <text evidence="6">The sequence shown here is derived from an EMBL/GenBank/DDBJ whole genome shotgun (WGS) entry which is preliminary data.</text>
</comment>
<feature type="domain" description="Flagellar basal-body/hook protein C-terminal" evidence="4">
    <location>
        <begin position="222"/>
        <end position="265"/>
    </location>
</feature>
<keyword evidence="7" id="KW-1185">Reference proteome</keyword>
<dbReference type="RefSeq" id="WP_379748108.1">
    <property type="nucleotide sequence ID" value="NZ_JBHTCP010000013.1"/>
</dbReference>
<evidence type="ECO:0000259" key="5">
    <source>
        <dbReference type="Pfam" id="PF22692"/>
    </source>
</evidence>
<dbReference type="Pfam" id="PF06429">
    <property type="entry name" value="Flg_bbr_C"/>
    <property type="match status" value="1"/>
</dbReference>
<accession>A0ABW2NS70</accession>
<dbReference type="PANTHER" id="PTHR30435">
    <property type="entry name" value="FLAGELLAR PROTEIN"/>
    <property type="match status" value="1"/>
</dbReference>
<feature type="domain" description="Flagellar hook protein FlgE/F/G-like D1" evidence="5">
    <location>
        <begin position="116"/>
        <end position="172"/>
    </location>
</feature>
<keyword evidence="6" id="KW-0282">Flagellum</keyword>
<organism evidence="6 7">
    <name type="scientific">Fictibacillus iocasae</name>
    <dbReference type="NCBI Taxonomy" id="2715437"/>
    <lineage>
        <taxon>Bacteria</taxon>
        <taxon>Bacillati</taxon>
        <taxon>Bacillota</taxon>
        <taxon>Bacilli</taxon>
        <taxon>Bacillales</taxon>
        <taxon>Fictibacillaceae</taxon>
        <taxon>Fictibacillus</taxon>
    </lineage>
</organism>
<evidence type="ECO:0000256" key="2">
    <source>
        <dbReference type="RuleBase" id="RU362116"/>
    </source>
</evidence>
<name>A0ABW2NS70_9BACL</name>
<dbReference type="NCBIfam" id="TIGR03506">
    <property type="entry name" value="FlgEFG_subfam"/>
    <property type="match status" value="1"/>
</dbReference>
<dbReference type="SUPFAM" id="SSF117143">
    <property type="entry name" value="Flagellar hook protein flgE"/>
    <property type="match status" value="1"/>
</dbReference>
<feature type="domain" description="Flagellar basal body rod protein N-terminal" evidence="3">
    <location>
        <begin position="5"/>
        <end position="35"/>
    </location>
</feature>
<dbReference type="Pfam" id="PF00460">
    <property type="entry name" value="Flg_bb_rod"/>
    <property type="match status" value="1"/>
</dbReference>
<dbReference type="InterPro" id="IPR053967">
    <property type="entry name" value="LlgE_F_G-like_D1"/>
</dbReference>
<proteinExistence type="inferred from homology"/>
<evidence type="ECO:0000259" key="3">
    <source>
        <dbReference type="Pfam" id="PF00460"/>
    </source>
</evidence>
<comment type="subcellular location">
    <subcellularLocation>
        <location evidence="2">Bacterial flagellum basal body</location>
    </subcellularLocation>
</comment>
<dbReference type="InterPro" id="IPR037925">
    <property type="entry name" value="FlgE/F/G-like"/>
</dbReference>
<dbReference type="PANTHER" id="PTHR30435:SF19">
    <property type="entry name" value="FLAGELLAR BASAL-BODY ROD PROTEIN FLGG"/>
    <property type="match status" value="1"/>
</dbReference>
<keyword evidence="6" id="KW-0966">Cell projection</keyword>
<dbReference type="InterPro" id="IPR019776">
    <property type="entry name" value="Flagellar_basal_body_rod_CS"/>
</dbReference>
<gene>
    <name evidence="6" type="ORF">ACFQPF_07370</name>
</gene>
<comment type="similarity">
    <text evidence="1 2">Belongs to the flagella basal body rod proteins family.</text>
</comment>
<evidence type="ECO:0000313" key="6">
    <source>
        <dbReference type="EMBL" id="MFC7371491.1"/>
    </source>
</evidence>
<reference evidence="7" key="1">
    <citation type="journal article" date="2019" name="Int. J. Syst. Evol. Microbiol.">
        <title>The Global Catalogue of Microorganisms (GCM) 10K type strain sequencing project: providing services to taxonomists for standard genome sequencing and annotation.</title>
        <authorList>
            <consortium name="The Broad Institute Genomics Platform"/>
            <consortium name="The Broad Institute Genome Sequencing Center for Infectious Disease"/>
            <person name="Wu L."/>
            <person name="Ma J."/>
        </authorList>
    </citation>
    <scope>NUCLEOTIDE SEQUENCE [LARGE SCALE GENOMIC DNA]</scope>
    <source>
        <strain evidence="7">NBRC 106396</strain>
    </source>
</reference>